<evidence type="ECO:0000256" key="2">
    <source>
        <dbReference type="ARBA" id="ARBA00022679"/>
    </source>
</evidence>
<proteinExistence type="inferred from homology"/>
<reference evidence="3 4" key="1">
    <citation type="submission" date="2018-08" db="EMBL/GenBank/DDBJ databases">
        <title>The complete genome sequence of Streptomyces seoulensis, a pioneer strain for nickel superoxide dismutase discovery.</title>
        <authorList>
            <person name="Shin J."/>
            <person name="Lee J.-S."/>
            <person name="Lee E.-J."/>
            <person name="Youn H.-D."/>
        </authorList>
    </citation>
    <scope>NUCLEOTIDE SEQUENCE [LARGE SCALE GENOMIC DNA]</scope>
    <source>
        <strain evidence="3 4">KCTC 9819</strain>
    </source>
</reference>
<dbReference type="STRING" id="73044.GCA_000725795_04783"/>
<accession>A0A4P6U217</accession>
<name>A0A4P6U217_STRSO</name>
<dbReference type="PANTHER" id="PTHR48228">
    <property type="entry name" value="SUCCINYL-COA--D-CITRAMALATE COA-TRANSFERASE"/>
    <property type="match status" value="1"/>
</dbReference>
<keyword evidence="2 3" id="KW-0808">Transferase</keyword>
<dbReference type="KEGG" id="sseo:D0Z67_06985"/>
<dbReference type="SUPFAM" id="SSF89796">
    <property type="entry name" value="CoA-transferase family III (CaiB/BaiF)"/>
    <property type="match status" value="1"/>
</dbReference>
<dbReference type="AlphaFoldDB" id="A0A4P6U217"/>
<organism evidence="3 4">
    <name type="scientific">Streptomyces seoulensis</name>
    <dbReference type="NCBI Taxonomy" id="73044"/>
    <lineage>
        <taxon>Bacteria</taxon>
        <taxon>Bacillati</taxon>
        <taxon>Actinomycetota</taxon>
        <taxon>Actinomycetes</taxon>
        <taxon>Kitasatosporales</taxon>
        <taxon>Streptomycetaceae</taxon>
        <taxon>Streptomyces</taxon>
    </lineage>
</organism>
<dbReference type="InterPro" id="IPR050509">
    <property type="entry name" value="CoA-transferase_III"/>
</dbReference>
<dbReference type="GO" id="GO:0016740">
    <property type="term" value="F:transferase activity"/>
    <property type="evidence" value="ECO:0007669"/>
    <property type="project" value="UniProtKB-KW"/>
</dbReference>
<dbReference type="OrthoDB" id="9797653at2"/>
<protein>
    <submittedName>
        <fullName evidence="3">CoA transferase</fullName>
    </submittedName>
</protein>
<dbReference type="InterPro" id="IPR003673">
    <property type="entry name" value="CoA-Trfase_fam_III"/>
</dbReference>
<dbReference type="PANTHER" id="PTHR48228:SF6">
    <property type="entry name" value="L-CARNITINE COA-TRANSFERASE"/>
    <property type="match status" value="1"/>
</dbReference>
<gene>
    <name evidence="3" type="ORF">D0Z67_06985</name>
</gene>
<dbReference type="EMBL" id="CP032229">
    <property type="protein sequence ID" value="QBJ94039.1"/>
    <property type="molecule type" value="Genomic_DNA"/>
</dbReference>
<dbReference type="Proteomes" id="UP000292547">
    <property type="component" value="Chromosome"/>
</dbReference>
<evidence type="ECO:0000313" key="4">
    <source>
        <dbReference type="Proteomes" id="UP000292547"/>
    </source>
</evidence>
<comment type="similarity">
    <text evidence="1">Belongs to the CoA-transferase III family.</text>
</comment>
<dbReference type="Gene3D" id="3.30.1540.10">
    <property type="entry name" value="formyl-coa transferase, domain 3"/>
    <property type="match status" value="1"/>
</dbReference>
<keyword evidence="4" id="KW-1185">Reference proteome</keyword>
<dbReference type="InterPro" id="IPR023606">
    <property type="entry name" value="CoA-Trfase_III_dom_1_sf"/>
</dbReference>
<dbReference type="InterPro" id="IPR044855">
    <property type="entry name" value="CoA-Trfase_III_dom3_sf"/>
</dbReference>
<dbReference type="Pfam" id="PF02515">
    <property type="entry name" value="CoA_transf_3"/>
    <property type="match status" value="1"/>
</dbReference>
<evidence type="ECO:0000256" key="1">
    <source>
        <dbReference type="ARBA" id="ARBA00008383"/>
    </source>
</evidence>
<sequence length="386" mass="41289">MLDLATLFAGPLAATMLGDFGAEVIKVEHPLRPDPSRGHGPAKDGIGLWWKTLGRNKRTVTLDLSRPGGRDTLLRLAATADVVIENFRPGTLEKWDLGWPELSVANPRLVLARVTAFGQFGPYAHRPGFGTLAEAMSGFAALTGEPEAPPTLPPFGLADSVTALATAYAVLTALAARQRTGAGQVVDMAIIEPMLAVLGPQPTWYDQLGYVQERTGNRSANNAPRNTYRTLDGSWVAVSTSAQSVAERVLRLVGRPELIEEPWFATGVQRAAHADELDEAVGNWIAARPRDEVLAAFEKAEAAIAPVQDVRDVFEDPQYLALDTVTTVADPDLGPLRMQNVLFRLSATPGAIRWTGRGHGADTDAVLTELGLGPAEIGALREEGAL</sequence>
<evidence type="ECO:0000313" key="3">
    <source>
        <dbReference type="EMBL" id="QBJ94039.1"/>
    </source>
</evidence>
<dbReference type="Gene3D" id="3.40.50.10540">
    <property type="entry name" value="Crotonobetainyl-coa:carnitine coa-transferase, domain 1"/>
    <property type="match status" value="1"/>
</dbReference>